<protein>
    <submittedName>
        <fullName evidence="2">Uncharacterized protein</fullName>
    </submittedName>
</protein>
<gene>
    <name evidence="2" type="ORF">K435DRAFT_866461</name>
</gene>
<dbReference type="EMBL" id="ML179415">
    <property type="protein sequence ID" value="THU88278.1"/>
    <property type="molecule type" value="Genomic_DNA"/>
</dbReference>
<keyword evidence="3" id="KW-1185">Reference proteome</keyword>
<evidence type="ECO:0000256" key="1">
    <source>
        <dbReference type="SAM" id="MobiDB-lite"/>
    </source>
</evidence>
<dbReference type="SUPFAM" id="SSF54001">
    <property type="entry name" value="Cysteine proteinases"/>
    <property type="match status" value="1"/>
</dbReference>
<accession>A0A4S8LI67</accession>
<dbReference type="Proteomes" id="UP000297245">
    <property type="component" value="Unassembled WGS sequence"/>
</dbReference>
<feature type="region of interest" description="Disordered" evidence="1">
    <location>
        <begin position="109"/>
        <end position="156"/>
    </location>
</feature>
<proteinExistence type="predicted"/>
<organism evidence="2 3">
    <name type="scientific">Dendrothele bispora (strain CBS 962.96)</name>
    <dbReference type="NCBI Taxonomy" id="1314807"/>
    <lineage>
        <taxon>Eukaryota</taxon>
        <taxon>Fungi</taxon>
        <taxon>Dikarya</taxon>
        <taxon>Basidiomycota</taxon>
        <taxon>Agaricomycotina</taxon>
        <taxon>Agaricomycetes</taxon>
        <taxon>Agaricomycetidae</taxon>
        <taxon>Agaricales</taxon>
        <taxon>Agaricales incertae sedis</taxon>
        <taxon>Dendrothele</taxon>
    </lineage>
</organism>
<evidence type="ECO:0000313" key="2">
    <source>
        <dbReference type="EMBL" id="THU88278.1"/>
    </source>
</evidence>
<name>A0A4S8LI67_DENBC</name>
<sequence>MDEDKQPQLLKGYNVIVDPADGSVRCGGCEHWRQTGKTCIHVAAYGLLEKFGPASDYIAREVIRSKRGLNSKGVISIPSNPRIGAKKRPLKRHDYHVDKDYDAHLNSMLSENPFSGDEDTSVAGSEQEITTGVSRGRPPATKPLHPGRTKQSESHKIAITTKVGLLPKAKKIVQFSAKPGPKSERLGPLSLQKLGPQKVRAKQAMDRTQGIKILNSMRQRNDIHKQKALMDVETRTHSTVNSVFQNFSGGAEPDLPLDMDVESHFHQYGTADRWMSLPSYWLRQDEADGILDFIMAIIHARSERTIVLNGGPACSTGRAIREAGVYRTADELANIKPLIFGKSDSFYGRTHWYTRQLVPDVWRFVLYDWARRHWVMVELHINPTYKVVVIDSLSSGSVDDFYDWDDVLTDIIALAAHFTHNLTFAQAVQRWKKNKVEYRALSVQDDGWACGFWTCCFALLAGCGIETKKDYGRPHSICSALITLGIQKLKYHLIQIYNSFVLSENGLKTLH</sequence>
<evidence type="ECO:0000313" key="3">
    <source>
        <dbReference type="Proteomes" id="UP000297245"/>
    </source>
</evidence>
<feature type="compositionally biased region" description="Polar residues" evidence="1">
    <location>
        <begin position="122"/>
        <end position="133"/>
    </location>
</feature>
<dbReference type="OrthoDB" id="3039222at2759"/>
<dbReference type="InterPro" id="IPR038765">
    <property type="entry name" value="Papain-like_cys_pep_sf"/>
</dbReference>
<reference evidence="2 3" key="1">
    <citation type="journal article" date="2019" name="Nat. Ecol. Evol.">
        <title>Megaphylogeny resolves global patterns of mushroom evolution.</title>
        <authorList>
            <person name="Varga T."/>
            <person name="Krizsan K."/>
            <person name="Foldi C."/>
            <person name="Dima B."/>
            <person name="Sanchez-Garcia M."/>
            <person name="Sanchez-Ramirez S."/>
            <person name="Szollosi G.J."/>
            <person name="Szarkandi J.G."/>
            <person name="Papp V."/>
            <person name="Albert L."/>
            <person name="Andreopoulos W."/>
            <person name="Angelini C."/>
            <person name="Antonin V."/>
            <person name="Barry K.W."/>
            <person name="Bougher N.L."/>
            <person name="Buchanan P."/>
            <person name="Buyck B."/>
            <person name="Bense V."/>
            <person name="Catcheside P."/>
            <person name="Chovatia M."/>
            <person name="Cooper J."/>
            <person name="Damon W."/>
            <person name="Desjardin D."/>
            <person name="Finy P."/>
            <person name="Geml J."/>
            <person name="Haridas S."/>
            <person name="Hughes K."/>
            <person name="Justo A."/>
            <person name="Karasinski D."/>
            <person name="Kautmanova I."/>
            <person name="Kiss B."/>
            <person name="Kocsube S."/>
            <person name="Kotiranta H."/>
            <person name="LaButti K.M."/>
            <person name="Lechner B.E."/>
            <person name="Liimatainen K."/>
            <person name="Lipzen A."/>
            <person name="Lukacs Z."/>
            <person name="Mihaltcheva S."/>
            <person name="Morgado L.N."/>
            <person name="Niskanen T."/>
            <person name="Noordeloos M.E."/>
            <person name="Ohm R.A."/>
            <person name="Ortiz-Santana B."/>
            <person name="Ovrebo C."/>
            <person name="Racz N."/>
            <person name="Riley R."/>
            <person name="Savchenko A."/>
            <person name="Shiryaev A."/>
            <person name="Soop K."/>
            <person name="Spirin V."/>
            <person name="Szebenyi C."/>
            <person name="Tomsovsky M."/>
            <person name="Tulloss R.E."/>
            <person name="Uehling J."/>
            <person name="Grigoriev I.V."/>
            <person name="Vagvolgyi C."/>
            <person name="Papp T."/>
            <person name="Martin F.M."/>
            <person name="Miettinen O."/>
            <person name="Hibbett D.S."/>
            <person name="Nagy L.G."/>
        </authorList>
    </citation>
    <scope>NUCLEOTIDE SEQUENCE [LARGE SCALE GENOMIC DNA]</scope>
    <source>
        <strain evidence="2 3">CBS 962.96</strain>
    </source>
</reference>
<dbReference type="Gene3D" id="3.40.395.10">
    <property type="entry name" value="Adenoviral Proteinase, Chain A"/>
    <property type="match status" value="1"/>
</dbReference>
<dbReference type="AlphaFoldDB" id="A0A4S8LI67"/>